<feature type="domain" description="Protein kinase" evidence="8">
    <location>
        <begin position="56"/>
        <end position="415"/>
    </location>
</feature>
<evidence type="ECO:0000259" key="8">
    <source>
        <dbReference type="PROSITE" id="PS50011"/>
    </source>
</evidence>
<dbReference type="GO" id="GO:0005634">
    <property type="term" value="C:nucleus"/>
    <property type="evidence" value="ECO:0007669"/>
    <property type="project" value="TreeGrafter"/>
</dbReference>
<dbReference type="GO" id="GO:0005524">
    <property type="term" value="F:ATP binding"/>
    <property type="evidence" value="ECO:0007669"/>
    <property type="project" value="UniProtKB-UniRule"/>
</dbReference>
<name>A0A165HE07_9APHY</name>
<dbReference type="PROSITE" id="PS50011">
    <property type="entry name" value="PROTEIN_KINASE_DOM"/>
    <property type="match status" value="1"/>
</dbReference>
<sequence length="419" mass="47736">MSSPKQPTNYRISVGHDGKANMDLTFVSEALDMPAERGYGWARFDFGDRIGPNERYTIMRKLGWGMHSSTWLARDSVKNNFVAIKALTGYMTSLIPTGQCWEPDALRLVSSPPQSPYCQRYITEFTVPGRVATDGDHLCIVTPVYGGDVKALVYALCREKPRAFPLRLAKRIILHLLRGLAHAHSRRVIHTDLKHDNIFFTTEMGTEDIERWIAEDPPRHHDPEVSQGTIIHTAVSQPLPMISMEEALRATYLIGDFGIAVHSKLHANRVITVPPLRPPEMFLGGEWDKSADIWSFGCLAYELINDRVLFRYQVNKKFNLPETENMLYQMMCFTGEPFRAKQLNVSPLAAEYFNERCELKLDPEIMDLCIEAQMTVWKVVPENLIDDTGAFLRRCLHLDPDERATAEELLSDPWLVDAE</sequence>
<evidence type="ECO:0000256" key="1">
    <source>
        <dbReference type="ARBA" id="ARBA00022527"/>
    </source>
</evidence>
<dbReference type="STRING" id="1314785.A0A165HE07"/>
<evidence type="ECO:0000256" key="5">
    <source>
        <dbReference type="ARBA" id="ARBA00022840"/>
    </source>
</evidence>
<dbReference type="RefSeq" id="XP_040769349.1">
    <property type="nucleotide sequence ID" value="XM_040907904.1"/>
</dbReference>
<comment type="similarity">
    <text evidence="7">Belongs to the protein kinase superfamily.</text>
</comment>
<keyword evidence="5 6" id="KW-0067">ATP-binding</keyword>
<dbReference type="GeneID" id="63824933"/>
<dbReference type="InterPro" id="IPR008271">
    <property type="entry name" value="Ser/Thr_kinase_AS"/>
</dbReference>
<dbReference type="OrthoDB" id="5979581at2759"/>
<dbReference type="Pfam" id="PF00069">
    <property type="entry name" value="Pkinase"/>
    <property type="match status" value="2"/>
</dbReference>
<keyword evidence="4 9" id="KW-0418">Kinase</keyword>
<dbReference type="SUPFAM" id="SSF56112">
    <property type="entry name" value="Protein kinase-like (PK-like)"/>
    <property type="match status" value="1"/>
</dbReference>
<dbReference type="InterPro" id="IPR017441">
    <property type="entry name" value="Protein_kinase_ATP_BS"/>
</dbReference>
<evidence type="ECO:0000313" key="9">
    <source>
        <dbReference type="EMBL" id="KZT11609.1"/>
    </source>
</evidence>
<dbReference type="InterPro" id="IPR011009">
    <property type="entry name" value="Kinase-like_dom_sf"/>
</dbReference>
<dbReference type="PANTHER" id="PTHR45646:SF11">
    <property type="entry name" value="SERINE_THREONINE-PROTEIN KINASE DOA"/>
    <property type="match status" value="1"/>
</dbReference>
<reference evidence="9 10" key="1">
    <citation type="journal article" date="2016" name="Mol. Biol. Evol.">
        <title>Comparative Genomics of Early-Diverging Mushroom-Forming Fungi Provides Insights into the Origins of Lignocellulose Decay Capabilities.</title>
        <authorList>
            <person name="Nagy L.G."/>
            <person name="Riley R."/>
            <person name="Tritt A."/>
            <person name="Adam C."/>
            <person name="Daum C."/>
            <person name="Floudas D."/>
            <person name="Sun H."/>
            <person name="Yadav J.S."/>
            <person name="Pangilinan J."/>
            <person name="Larsson K.H."/>
            <person name="Matsuura K."/>
            <person name="Barry K."/>
            <person name="Labutti K."/>
            <person name="Kuo R."/>
            <person name="Ohm R.A."/>
            <person name="Bhattacharya S.S."/>
            <person name="Shirouzu T."/>
            <person name="Yoshinaga Y."/>
            <person name="Martin F.M."/>
            <person name="Grigoriev I.V."/>
            <person name="Hibbett D.S."/>
        </authorList>
    </citation>
    <scope>NUCLEOTIDE SEQUENCE [LARGE SCALE GENOMIC DNA]</scope>
    <source>
        <strain evidence="9 10">93-53</strain>
    </source>
</reference>
<evidence type="ECO:0000256" key="3">
    <source>
        <dbReference type="ARBA" id="ARBA00022741"/>
    </source>
</evidence>
<dbReference type="Proteomes" id="UP000076871">
    <property type="component" value="Unassembled WGS sequence"/>
</dbReference>
<dbReference type="SMART" id="SM00220">
    <property type="entry name" value="S_TKc"/>
    <property type="match status" value="1"/>
</dbReference>
<dbReference type="GO" id="GO:0043484">
    <property type="term" value="P:regulation of RNA splicing"/>
    <property type="evidence" value="ECO:0007669"/>
    <property type="project" value="TreeGrafter"/>
</dbReference>
<dbReference type="InterPro" id="IPR000719">
    <property type="entry name" value="Prot_kinase_dom"/>
</dbReference>
<dbReference type="PROSITE" id="PS00107">
    <property type="entry name" value="PROTEIN_KINASE_ATP"/>
    <property type="match status" value="1"/>
</dbReference>
<dbReference type="InParanoid" id="A0A165HE07"/>
<evidence type="ECO:0000256" key="4">
    <source>
        <dbReference type="ARBA" id="ARBA00022777"/>
    </source>
</evidence>
<dbReference type="AlphaFoldDB" id="A0A165HE07"/>
<proteinExistence type="inferred from homology"/>
<keyword evidence="2" id="KW-0808">Transferase</keyword>
<dbReference type="InterPro" id="IPR051175">
    <property type="entry name" value="CLK_kinases"/>
</dbReference>
<evidence type="ECO:0000256" key="6">
    <source>
        <dbReference type="PROSITE-ProRule" id="PRU10141"/>
    </source>
</evidence>
<gene>
    <name evidence="9" type="ORF">LAESUDRAFT_720860</name>
</gene>
<keyword evidence="3 6" id="KW-0547">Nucleotide-binding</keyword>
<evidence type="ECO:0000256" key="7">
    <source>
        <dbReference type="RuleBase" id="RU000304"/>
    </source>
</evidence>
<keyword evidence="1 7" id="KW-0723">Serine/threonine-protein kinase</keyword>
<evidence type="ECO:0000256" key="2">
    <source>
        <dbReference type="ARBA" id="ARBA00022679"/>
    </source>
</evidence>
<dbReference type="GO" id="GO:0004674">
    <property type="term" value="F:protein serine/threonine kinase activity"/>
    <property type="evidence" value="ECO:0007669"/>
    <property type="project" value="UniProtKB-KW"/>
</dbReference>
<dbReference type="Gene3D" id="3.30.200.20">
    <property type="entry name" value="Phosphorylase Kinase, domain 1"/>
    <property type="match status" value="1"/>
</dbReference>
<dbReference type="EMBL" id="KV427607">
    <property type="protein sequence ID" value="KZT11609.1"/>
    <property type="molecule type" value="Genomic_DNA"/>
</dbReference>
<dbReference type="PROSITE" id="PS00108">
    <property type="entry name" value="PROTEIN_KINASE_ST"/>
    <property type="match status" value="1"/>
</dbReference>
<dbReference type="PANTHER" id="PTHR45646">
    <property type="entry name" value="SERINE/THREONINE-PROTEIN KINASE DOA-RELATED"/>
    <property type="match status" value="1"/>
</dbReference>
<protein>
    <submittedName>
        <fullName evidence="9">Kinase-like protein</fullName>
    </submittedName>
</protein>
<evidence type="ECO:0000313" key="10">
    <source>
        <dbReference type="Proteomes" id="UP000076871"/>
    </source>
</evidence>
<feature type="binding site" evidence="6">
    <location>
        <position position="85"/>
    </location>
    <ligand>
        <name>ATP</name>
        <dbReference type="ChEBI" id="CHEBI:30616"/>
    </ligand>
</feature>
<keyword evidence="10" id="KW-1185">Reference proteome</keyword>
<accession>A0A165HE07</accession>
<dbReference type="Gene3D" id="1.10.510.10">
    <property type="entry name" value="Transferase(Phosphotransferase) domain 1"/>
    <property type="match status" value="1"/>
</dbReference>
<organism evidence="9 10">
    <name type="scientific">Laetiporus sulphureus 93-53</name>
    <dbReference type="NCBI Taxonomy" id="1314785"/>
    <lineage>
        <taxon>Eukaryota</taxon>
        <taxon>Fungi</taxon>
        <taxon>Dikarya</taxon>
        <taxon>Basidiomycota</taxon>
        <taxon>Agaricomycotina</taxon>
        <taxon>Agaricomycetes</taxon>
        <taxon>Polyporales</taxon>
        <taxon>Laetiporus</taxon>
    </lineage>
</organism>